<accession>A0A1T5DN07</accession>
<evidence type="ECO:0000313" key="1">
    <source>
        <dbReference type="EMBL" id="SKB72991.1"/>
    </source>
</evidence>
<dbReference type="EMBL" id="FUYN01000011">
    <property type="protein sequence ID" value="SKB72991.1"/>
    <property type="molecule type" value="Genomic_DNA"/>
</dbReference>
<proteinExistence type="predicted"/>
<dbReference type="RefSeq" id="WP_079590757.1">
    <property type="nucleotide sequence ID" value="NZ_FUYN01000011.1"/>
</dbReference>
<protein>
    <submittedName>
        <fullName evidence="1">Uncharacterized protein</fullName>
    </submittedName>
</protein>
<dbReference type="AlphaFoldDB" id="A0A1T5DN07"/>
<organism evidence="1 2">
    <name type="scientific">Acetoanaerobium noterae</name>
    <dbReference type="NCBI Taxonomy" id="745369"/>
    <lineage>
        <taxon>Bacteria</taxon>
        <taxon>Bacillati</taxon>
        <taxon>Bacillota</taxon>
        <taxon>Clostridia</taxon>
        <taxon>Peptostreptococcales</taxon>
        <taxon>Filifactoraceae</taxon>
        <taxon>Acetoanaerobium</taxon>
    </lineage>
</organism>
<sequence length="351" mass="40828">MSRIKELVKKINVLYDYGQTEMADSLNYLIDMNLLIKTADIVIISKKWIKFSGKMNREDFISSLLCYLPAVLVELLIRTYKEAKQIGNYGDSLALFEYINSISKFASKIIELKEQEANVTGEVQEVFFEVFKGYPQYQQIMTKLILMQLVDEQEESNTHEIGEVPDSMWIKGLKVASNISLKPLKSKNRYTLTPFEFYNKLSVSQINGILSYPLKTMLVVIGMIAEEYKKEQFEGLSLKPINPDNPYIQQEVMVHTWTTKGIEIRISDLNTFIYNLCVTNGFYLFPDKVPEMDKLLFQLIDECIFEFKDDSYVLSAEMDDIIYASNVFMIKHADKFKNLLKENIEEIRRMP</sequence>
<reference evidence="2" key="1">
    <citation type="submission" date="2017-02" db="EMBL/GenBank/DDBJ databases">
        <authorList>
            <person name="Varghese N."/>
            <person name="Submissions S."/>
        </authorList>
    </citation>
    <scope>NUCLEOTIDE SEQUENCE [LARGE SCALE GENOMIC DNA]</scope>
    <source>
        <strain evidence="2">ATCC 35199</strain>
    </source>
</reference>
<name>A0A1T5DN07_9FIRM</name>
<dbReference type="OrthoDB" id="2078585at2"/>
<evidence type="ECO:0000313" key="2">
    <source>
        <dbReference type="Proteomes" id="UP000243406"/>
    </source>
</evidence>
<gene>
    <name evidence="1" type="ORF">SAMN02745120_0082</name>
</gene>
<dbReference type="Proteomes" id="UP000243406">
    <property type="component" value="Unassembled WGS sequence"/>
</dbReference>
<keyword evidence="2" id="KW-1185">Reference proteome</keyword>